<evidence type="ECO:0000313" key="2">
    <source>
        <dbReference type="EMBL" id="KVP98185.1"/>
    </source>
</evidence>
<comment type="caution">
    <text evidence="2">The sequence shown here is derived from an EMBL/GenBank/DDBJ whole genome shotgun (WGS) entry which is preliminary data.</text>
</comment>
<dbReference type="RefSeq" id="WP_059954251.1">
    <property type="nucleotide sequence ID" value="NZ_LPBJ01000047.1"/>
</dbReference>
<dbReference type="EMBL" id="LPBJ01000047">
    <property type="protein sequence ID" value="KVP98185.1"/>
    <property type="molecule type" value="Genomic_DNA"/>
</dbReference>
<dbReference type="AlphaFoldDB" id="A0AAW3MWM7"/>
<organism evidence="2 3">
    <name type="scientific">Burkholderia ubonensis</name>
    <dbReference type="NCBI Taxonomy" id="101571"/>
    <lineage>
        <taxon>Bacteria</taxon>
        <taxon>Pseudomonadati</taxon>
        <taxon>Pseudomonadota</taxon>
        <taxon>Betaproteobacteria</taxon>
        <taxon>Burkholderiales</taxon>
        <taxon>Burkholderiaceae</taxon>
        <taxon>Burkholderia</taxon>
        <taxon>Burkholderia cepacia complex</taxon>
    </lineage>
</organism>
<evidence type="ECO:0008006" key="4">
    <source>
        <dbReference type="Google" id="ProtNLM"/>
    </source>
</evidence>
<dbReference type="InterPro" id="IPR011990">
    <property type="entry name" value="TPR-like_helical_dom_sf"/>
</dbReference>
<reference evidence="2 3" key="1">
    <citation type="submission" date="2015-11" db="EMBL/GenBank/DDBJ databases">
        <title>Expanding the genomic diversity of Burkholderia species for the development of highly accurate diagnostics.</title>
        <authorList>
            <person name="Sahl J."/>
            <person name="Keim P."/>
            <person name="Wagner D."/>
        </authorList>
    </citation>
    <scope>NUCLEOTIDE SEQUENCE [LARGE SCALE GENOMIC DNA]</scope>
    <source>
        <strain evidence="2 3">MSMB1808WGS</strain>
    </source>
</reference>
<dbReference type="Gene3D" id="1.25.40.10">
    <property type="entry name" value="Tetratricopeptide repeat domain"/>
    <property type="match status" value="1"/>
</dbReference>
<gene>
    <name evidence="2" type="ORF">WJ96_06325</name>
</gene>
<dbReference type="Proteomes" id="UP000056453">
    <property type="component" value="Unassembled WGS sequence"/>
</dbReference>
<proteinExistence type="predicted"/>
<dbReference type="SUPFAM" id="SSF48452">
    <property type="entry name" value="TPR-like"/>
    <property type="match status" value="1"/>
</dbReference>
<keyword evidence="1" id="KW-0732">Signal</keyword>
<feature type="chain" id="PRO_5043968927" description="Tetratricopeptide repeat protein" evidence="1">
    <location>
        <begin position="21"/>
        <end position="145"/>
    </location>
</feature>
<evidence type="ECO:0000313" key="3">
    <source>
        <dbReference type="Proteomes" id="UP000056453"/>
    </source>
</evidence>
<evidence type="ECO:0000256" key="1">
    <source>
        <dbReference type="SAM" id="SignalP"/>
    </source>
</evidence>
<keyword evidence="3" id="KW-1185">Reference proteome</keyword>
<name>A0AAW3MWM7_9BURK</name>
<sequence length="145" mass="15722">MLKKTLLTLAACLTTAGAMAANTADDIFLEKIRFIQYHAPNPSDYRSATQKLIQSVNQSDGPMLGALGRAFMRMQDYDNALGVLISSTRIAPSNADAQADLAFVSAMRGPDCETSRTAYQRAIELNPSVTEMRHVQRARALCPAG</sequence>
<accession>A0AAW3MWM7</accession>
<protein>
    <recommendedName>
        <fullName evidence="4">Tetratricopeptide repeat protein</fullName>
    </recommendedName>
</protein>
<feature type="signal peptide" evidence="1">
    <location>
        <begin position="1"/>
        <end position="20"/>
    </location>
</feature>